<evidence type="ECO:0000256" key="2">
    <source>
        <dbReference type="ARBA" id="ARBA00022475"/>
    </source>
</evidence>
<dbReference type="GO" id="GO:0007165">
    <property type="term" value="P:signal transduction"/>
    <property type="evidence" value="ECO:0007669"/>
    <property type="project" value="InterPro"/>
</dbReference>
<dbReference type="GO" id="GO:0003824">
    <property type="term" value="F:catalytic activity"/>
    <property type="evidence" value="ECO:0007669"/>
    <property type="project" value="UniProtKB-ARBA"/>
</dbReference>
<sequence length="547" mass="60040">MMNCQTLKFRFIAVSLFLLIMGITFRFGIAVPYTKQQVHDLVANQQMVLASYVARDIGQRIELRRSLIGRLAEELPSVLQQDRFSAWMTERRNASPQFASRILVIDLDGKIIQDSAPEPQTSVAPPITTEPWFQDAIHSNNPVLGRPQREPVHGSPVMLIASAVHDADQNVMAVLAGMFSLGASGLLQGMQDNPIGRTGDLLLISSSDELFVGASNPAKILAPTPPPGLNKLHDKAMSGYRGTGITVNIDGVEELSAIASVPKTDWFVVARMPVSEAFQPVYGLINVALKGTLLALATIVVLVFFVVPRLLRPLTNTAQAMRAIADGKQELLPLPVQRNDEIGSLVLGFNYLVQRLREKEGALKDTEVRLSFLAHHDSLTGLSNRNMLEHRLQQAVDSAQSSRIPFALLFCDLDGFKRINDAHGHKTGDAVLVKLAARFQQGRKPTDTVTRLGGDEFVILLTQLTDARREAAQAAQEYLRAIQQPFEIDGNLFTLSVSIGIVLHNDAATSSSQLLSQADIAMYTAKRQGKNQFQFFEEAAQRTPVIP</sequence>
<evidence type="ECO:0000256" key="4">
    <source>
        <dbReference type="ARBA" id="ARBA00022989"/>
    </source>
</evidence>
<evidence type="ECO:0000313" key="10">
    <source>
        <dbReference type="Proteomes" id="UP000253628"/>
    </source>
</evidence>
<dbReference type="Gene3D" id="6.10.340.10">
    <property type="match status" value="1"/>
</dbReference>
<keyword evidence="2" id="KW-1003">Cell membrane</keyword>
<evidence type="ECO:0000313" key="9">
    <source>
        <dbReference type="EMBL" id="RBP40096.1"/>
    </source>
</evidence>
<dbReference type="Proteomes" id="UP000253628">
    <property type="component" value="Unassembled WGS sequence"/>
</dbReference>
<dbReference type="SUPFAM" id="SSF158472">
    <property type="entry name" value="HAMP domain-like"/>
    <property type="match status" value="1"/>
</dbReference>
<evidence type="ECO:0000256" key="1">
    <source>
        <dbReference type="ARBA" id="ARBA00004651"/>
    </source>
</evidence>
<keyword evidence="5 6" id="KW-0472">Membrane</keyword>
<dbReference type="NCBIfam" id="TIGR00254">
    <property type="entry name" value="GGDEF"/>
    <property type="match status" value="1"/>
</dbReference>
<dbReference type="PANTHER" id="PTHR46663:SF2">
    <property type="entry name" value="GGDEF DOMAIN-CONTAINING PROTEIN"/>
    <property type="match status" value="1"/>
</dbReference>
<dbReference type="EMBL" id="QNRQ01000004">
    <property type="protein sequence ID" value="RBP40096.1"/>
    <property type="molecule type" value="Genomic_DNA"/>
</dbReference>
<evidence type="ECO:0000256" key="3">
    <source>
        <dbReference type="ARBA" id="ARBA00022692"/>
    </source>
</evidence>
<dbReference type="SUPFAM" id="SSF55073">
    <property type="entry name" value="Nucleotide cyclase"/>
    <property type="match status" value="1"/>
</dbReference>
<comment type="caution">
    <text evidence="9">The sequence shown here is derived from an EMBL/GenBank/DDBJ whole genome shotgun (WGS) entry which is preliminary data.</text>
</comment>
<evidence type="ECO:0000259" key="8">
    <source>
        <dbReference type="PROSITE" id="PS50887"/>
    </source>
</evidence>
<dbReference type="OrthoDB" id="8929028at2"/>
<dbReference type="CDD" id="cd18774">
    <property type="entry name" value="PDC2_HK_sensor"/>
    <property type="match status" value="1"/>
</dbReference>
<keyword evidence="4 6" id="KW-1133">Transmembrane helix</keyword>
<dbReference type="Gene3D" id="3.30.450.20">
    <property type="entry name" value="PAS domain"/>
    <property type="match status" value="1"/>
</dbReference>
<feature type="domain" description="HAMP" evidence="7">
    <location>
        <begin position="309"/>
        <end position="361"/>
    </location>
</feature>
<dbReference type="Pfam" id="PF02743">
    <property type="entry name" value="dCache_1"/>
    <property type="match status" value="1"/>
</dbReference>
<dbReference type="InterPro" id="IPR029787">
    <property type="entry name" value="Nucleotide_cyclase"/>
</dbReference>
<dbReference type="PANTHER" id="PTHR46663">
    <property type="entry name" value="DIGUANYLATE CYCLASE DGCT-RELATED"/>
    <property type="match status" value="1"/>
</dbReference>
<name>A0A366HDZ1_9BURK</name>
<keyword evidence="3 6" id="KW-0812">Transmembrane</keyword>
<evidence type="ECO:0000259" key="7">
    <source>
        <dbReference type="PROSITE" id="PS50885"/>
    </source>
</evidence>
<dbReference type="CDD" id="cd06225">
    <property type="entry name" value="HAMP"/>
    <property type="match status" value="1"/>
</dbReference>
<organism evidence="9 10">
    <name type="scientific">Eoetvoesiella caeni</name>
    <dbReference type="NCBI Taxonomy" id="645616"/>
    <lineage>
        <taxon>Bacteria</taxon>
        <taxon>Pseudomonadati</taxon>
        <taxon>Pseudomonadota</taxon>
        <taxon>Betaproteobacteria</taxon>
        <taxon>Burkholderiales</taxon>
        <taxon>Alcaligenaceae</taxon>
        <taxon>Eoetvoesiella</taxon>
    </lineage>
</organism>
<dbReference type="InterPro" id="IPR043128">
    <property type="entry name" value="Rev_trsase/Diguanyl_cyclase"/>
</dbReference>
<dbReference type="InterPro" id="IPR052163">
    <property type="entry name" value="DGC-Regulatory_Protein"/>
</dbReference>
<comment type="subcellular location">
    <subcellularLocation>
        <location evidence="1">Cell membrane</location>
        <topology evidence="1">Multi-pass membrane protein</topology>
    </subcellularLocation>
</comment>
<dbReference type="InterPro" id="IPR003660">
    <property type="entry name" value="HAMP_dom"/>
</dbReference>
<accession>A0A366HDZ1</accession>
<dbReference type="AlphaFoldDB" id="A0A366HDZ1"/>
<dbReference type="Gene3D" id="3.30.70.270">
    <property type="match status" value="1"/>
</dbReference>
<dbReference type="Pfam" id="PF00672">
    <property type="entry name" value="HAMP"/>
    <property type="match status" value="1"/>
</dbReference>
<dbReference type="InterPro" id="IPR000160">
    <property type="entry name" value="GGDEF_dom"/>
</dbReference>
<dbReference type="FunFam" id="3.30.70.270:FF:000001">
    <property type="entry name" value="Diguanylate cyclase domain protein"/>
    <property type="match status" value="1"/>
</dbReference>
<dbReference type="SMART" id="SM00267">
    <property type="entry name" value="GGDEF"/>
    <property type="match status" value="1"/>
</dbReference>
<dbReference type="SMART" id="SM00304">
    <property type="entry name" value="HAMP"/>
    <property type="match status" value="1"/>
</dbReference>
<evidence type="ECO:0000256" key="6">
    <source>
        <dbReference type="SAM" id="Phobius"/>
    </source>
</evidence>
<dbReference type="PROSITE" id="PS50887">
    <property type="entry name" value="GGDEF"/>
    <property type="match status" value="1"/>
</dbReference>
<gene>
    <name evidence="9" type="ORF">DFR37_104193</name>
</gene>
<dbReference type="PROSITE" id="PS50885">
    <property type="entry name" value="HAMP"/>
    <property type="match status" value="1"/>
</dbReference>
<feature type="transmembrane region" description="Helical" evidence="6">
    <location>
        <begin position="281"/>
        <end position="307"/>
    </location>
</feature>
<protein>
    <submittedName>
        <fullName evidence="9">Diguanylate cyclase (GGDEF)-like protein</fullName>
    </submittedName>
</protein>
<reference evidence="9 10" key="1">
    <citation type="submission" date="2018-06" db="EMBL/GenBank/DDBJ databases">
        <title>Genomic Encyclopedia of Type Strains, Phase IV (KMG-IV): sequencing the most valuable type-strain genomes for metagenomic binning, comparative biology and taxonomic classification.</title>
        <authorList>
            <person name="Goeker M."/>
        </authorList>
    </citation>
    <scope>NUCLEOTIDE SEQUENCE [LARGE SCALE GENOMIC DNA]</scope>
    <source>
        <strain evidence="9 10">DSM 25520</strain>
    </source>
</reference>
<dbReference type="CDD" id="cd01949">
    <property type="entry name" value="GGDEF"/>
    <property type="match status" value="1"/>
</dbReference>
<dbReference type="InterPro" id="IPR033479">
    <property type="entry name" value="dCache_1"/>
</dbReference>
<dbReference type="RefSeq" id="WP_113933057.1">
    <property type="nucleotide sequence ID" value="NZ_JACCEU010000005.1"/>
</dbReference>
<dbReference type="GO" id="GO:0005886">
    <property type="term" value="C:plasma membrane"/>
    <property type="evidence" value="ECO:0007669"/>
    <property type="project" value="UniProtKB-SubCell"/>
</dbReference>
<dbReference type="CDD" id="cd18773">
    <property type="entry name" value="PDC1_HK_sensor"/>
    <property type="match status" value="1"/>
</dbReference>
<evidence type="ECO:0000256" key="5">
    <source>
        <dbReference type="ARBA" id="ARBA00023136"/>
    </source>
</evidence>
<dbReference type="Pfam" id="PF00990">
    <property type="entry name" value="GGDEF"/>
    <property type="match status" value="1"/>
</dbReference>
<keyword evidence="10" id="KW-1185">Reference proteome</keyword>
<proteinExistence type="predicted"/>
<feature type="domain" description="GGDEF" evidence="8">
    <location>
        <begin position="404"/>
        <end position="538"/>
    </location>
</feature>